<comment type="caution">
    <text evidence="1">The sequence shown here is derived from an EMBL/GenBank/DDBJ whole genome shotgun (WGS) entry which is preliminary data.</text>
</comment>
<protein>
    <submittedName>
        <fullName evidence="1">Uncharacterized protein</fullName>
    </submittedName>
</protein>
<name>A0ACC3NW69_9PEZI</name>
<sequence>MAFLLPAATAFLAGVASAQSLPDQAQVIDQLSFNVLENVPPPAEVNSTTLFVPAGLTAQSAYDKPFHVYHEDFLDIIGSNPTLTLVARTDSDPLFHEAVVWYPPTDEMFFVQNAGAMAAGTGLNKSAIIQKIALAEADAVSSLRNASGLVTVTTVPSNPMVINPNGATNYRGEIMYMGEGQGEDIAPSIYVMNPLPPYNTTVVLNNYFGRQFNSLNDVVIHPVTKDVYFTDTWYGYLQDFRPPLGLPNQVYRMTPSTGAVTVVADQFVSPNGLTFSPNGSYAYVTDTGSALGFYGTNQSAPSTIYRFAVSPTTGKFSDQTVFAFPSPGFPDGVHCDTNGNVYSGCGDGVQVWNPEGVLIGKIFTGTTAANFAFGGQGRMVICGETELYYATLGATGAVVRGQMS</sequence>
<keyword evidence="2" id="KW-1185">Reference proteome</keyword>
<gene>
    <name evidence="1" type="ORF">LTR37_001456</name>
</gene>
<evidence type="ECO:0000313" key="2">
    <source>
        <dbReference type="Proteomes" id="UP001281147"/>
    </source>
</evidence>
<reference evidence="1" key="1">
    <citation type="submission" date="2023-07" db="EMBL/GenBank/DDBJ databases">
        <title>Black Yeasts Isolated from many extreme environments.</title>
        <authorList>
            <person name="Coleine C."/>
            <person name="Stajich J.E."/>
            <person name="Selbmann L."/>
        </authorList>
    </citation>
    <scope>NUCLEOTIDE SEQUENCE</scope>
    <source>
        <strain evidence="1">CCFEE 5714</strain>
    </source>
</reference>
<dbReference type="EMBL" id="JAUTXU010000007">
    <property type="protein sequence ID" value="KAK3723972.1"/>
    <property type="molecule type" value="Genomic_DNA"/>
</dbReference>
<proteinExistence type="predicted"/>
<organism evidence="1 2">
    <name type="scientific">Vermiconidia calcicola</name>
    <dbReference type="NCBI Taxonomy" id="1690605"/>
    <lineage>
        <taxon>Eukaryota</taxon>
        <taxon>Fungi</taxon>
        <taxon>Dikarya</taxon>
        <taxon>Ascomycota</taxon>
        <taxon>Pezizomycotina</taxon>
        <taxon>Dothideomycetes</taxon>
        <taxon>Dothideomycetidae</taxon>
        <taxon>Mycosphaerellales</taxon>
        <taxon>Extremaceae</taxon>
        <taxon>Vermiconidia</taxon>
    </lineage>
</organism>
<evidence type="ECO:0000313" key="1">
    <source>
        <dbReference type="EMBL" id="KAK3723972.1"/>
    </source>
</evidence>
<dbReference type="Proteomes" id="UP001281147">
    <property type="component" value="Unassembled WGS sequence"/>
</dbReference>
<accession>A0ACC3NW69</accession>